<evidence type="ECO:0000259" key="8">
    <source>
        <dbReference type="Pfam" id="PF08447"/>
    </source>
</evidence>
<organism evidence="9 10">
    <name type="scientific">Yersinia nurmii</name>
    <dbReference type="NCBI Taxonomy" id="685706"/>
    <lineage>
        <taxon>Bacteria</taxon>
        <taxon>Pseudomonadati</taxon>
        <taxon>Pseudomonadota</taxon>
        <taxon>Gammaproteobacteria</taxon>
        <taxon>Enterobacterales</taxon>
        <taxon>Yersiniaceae</taxon>
        <taxon>Yersinia</taxon>
    </lineage>
</organism>
<dbReference type="InterPro" id="IPR007895">
    <property type="entry name" value="MASE1"/>
</dbReference>
<feature type="transmembrane region" description="Helical" evidence="6">
    <location>
        <begin position="275"/>
        <end position="293"/>
    </location>
</feature>
<evidence type="ECO:0000313" key="9">
    <source>
        <dbReference type="EMBL" id="CNE59905.1"/>
    </source>
</evidence>
<reference evidence="9 10" key="1">
    <citation type="submission" date="2015-03" db="EMBL/GenBank/DDBJ databases">
        <authorList>
            <consortium name="Pathogen Informatics"/>
            <person name="Murphy D."/>
        </authorList>
    </citation>
    <scope>NUCLEOTIDE SEQUENCE [LARGE SCALE GENOMIC DNA]</scope>
    <source>
        <strain evidence="10">type strain: CIP110231</strain>
    </source>
</reference>
<gene>
    <name evidence="9" type="ORF">ERS137967_02013</name>
</gene>
<dbReference type="Gene3D" id="3.30.450.20">
    <property type="entry name" value="PAS domain"/>
    <property type="match status" value="1"/>
</dbReference>
<sequence length="418" mass="46177">MRESKRLSWRHASALMGWALIYYFAGVVSQQFDSPDFQISLVWFPSGVAVAAFLAVRWGLWPLLFFIFSIVSVLLEQHWREDVLSALFYSVLSLPASVIIAWIVRRFARPNDDLHAILLWISATLIISALDALITGGGIALAAGLPLFSLFWVSLIADVTGILFVTIIIMGFLNIRVRSARLTLRAKLSGAVVWLLLCASTWLIFSGKLQDFAASGAALYFALSCLPIAIAIVLSIVAGNRGGSLALLTLGAIVIFYTYQHKGPFFLQGLHRGEPLLLTQCYLTATALLMVFLRGLSHSIHSFNPETGRIEGDGVMYQLNPESGEILWDSDIGALLGERESTAFQHIDDVLPRIHPQDREKLKQHWRAAEGREPQGALVLRIRTANGEWLSIVDGGCVLLTSAEGNRVMGNWQISQYN</sequence>
<evidence type="ECO:0000256" key="5">
    <source>
        <dbReference type="ARBA" id="ARBA00023136"/>
    </source>
</evidence>
<feature type="transmembrane region" description="Helical" evidence="6">
    <location>
        <begin position="7"/>
        <end position="25"/>
    </location>
</feature>
<keyword evidence="10" id="KW-1185">Reference proteome</keyword>
<feature type="domain" description="PAS fold-3" evidence="8">
    <location>
        <begin position="326"/>
        <end position="405"/>
    </location>
</feature>
<proteinExistence type="predicted"/>
<keyword evidence="5 6" id="KW-0472">Membrane</keyword>
<keyword evidence="2" id="KW-1003">Cell membrane</keyword>
<feature type="transmembrane region" description="Helical" evidence="6">
    <location>
        <begin position="86"/>
        <end position="104"/>
    </location>
</feature>
<feature type="transmembrane region" description="Helical" evidence="6">
    <location>
        <begin position="186"/>
        <end position="205"/>
    </location>
</feature>
<evidence type="ECO:0000259" key="7">
    <source>
        <dbReference type="Pfam" id="PF05231"/>
    </source>
</evidence>
<feature type="domain" description="MASE1" evidence="7">
    <location>
        <begin position="24"/>
        <end position="294"/>
    </location>
</feature>
<feature type="transmembrane region" description="Helical" evidence="6">
    <location>
        <begin position="116"/>
        <end position="143"/>
    </location>
</feature>
<evidence type="ECO:0000256" key="1">
    <source>
        <dbReference type="ARBA" id="ARBA00004651"/>
    </source>
</evidence>
<dbReference type="Pfam" id="PF08447">
    <property type="entry name" value="PAS_3"/>
    <property type="match status" value="1"/>
</dbReference>
<evidence type="ECO:0000256" key="4">
    <source>
        <dbReference type="ARBA" id="ARBA00022989"/>
    </source>
</evidence>
<feature type="transmembrane region" description="Helical" evidence="6">
    <location>
        <begin position="244"/>
        <end position="260"/>
    </location>
</feature>
<comment type="caution">
    <text evidence="9">The sequence shown here is derived from an EMBL/GenBank/DDBJ whole genome shotgun (WGS) entry which is preliminary data.</text>
</comment>
<name>A0ABM9SHN1_9GAMM</name>
<dbReference type="InterPro" id="IPR013655">
    <property type="entry name" value="PAS_fold_3"/>
</dbReference>
<dbReference type="EMBL" id="CPYD01000006">
    <property type="protein sequence ID" value="CNE59905.1"/>
    <property type="molecule type" value="Genomic_DNA"/>
</dbReference>
<evidence type="ECO:0000256" key="3">
    <source>
        <dbReference type="ARBA" id="ARBA00022692"/>
    </source>
</evidence>
<feature type="transmembrane region" description="Helical" evidence="6">
    <location>
        <begin position="37"/>
        <end position="56"/>
    </location>
</feature>
<evidence type="ECO:0000256" key="6">
    <source>
        <dbReference type="SAM" id="Phobius"/>
    </source>
</evidence>
<protein>
    <submittedName>
        <fullName evidence="9">TRANSmembrane protein</fullName>
    </submittedName>
</protein>
<comment type="subcellular location">
    <subcellularLocation>
        <location evidence="1">Cell membrane</location>
        <topology evidence="1">Multi-pass membrane protein</topology>
    </subcellularLocation>
</comment>
<feature type="transmembrane region" description="Helical" evidence="6">
    <location>
        <begin position="149"/>
        <end position="174"/>
    </location>
</feature>
<keyword evidence="4 6" id="KW-1133">Transmembrane helix</keyword>
<evidence type="ECO:0000256" key="2">
    <source>
        <dbReference type="ARBA" id="ARBA00022475"/>
    </source>
</evidence>
<dbReference type="Proteomes" id="UP000040578">
    <property type="component" value="Unassembled WGS sequence"/>
</dbReference>
<keyword evidence="3 6" id="KW-0812">Transmembrane</keyword>
<dbReference type="Pfam" id="PF05231">
    <property type="entry name" value="MASE1"/>
    <property type="match status" value="1"/>
</dbReference>
<feature type="transmembrane region" description="Helical" evidence="6">
    <location>
        <begin position="217"/>
        <end position="237"/>
    </location>
</feature>
<feature type="transmembrane region" description="Helical" evidence="6">
    <location>
        <begin position="63"/>
        <end position="80"/>
    </location>
</feature>
<evidence type="ECO:0000313" key="10">
    <source>
        <dbReference type="Proteomes" id="UP000040578"/>
    </source>
</evidence>
<accession>A0ABM9SHN1</accession>
<dbReference type="RefSeq" id="WP_072080629.1">
    <property type="nucleotide sequence ID" value="NZ_CPYD01000006.1"/>
</dbReference>